<name>A0AAD9UCE7_RIDPI</name>
<sequence>MEVEGKLNTRRGMGSSASGHIQHSQDISWQARQNTPGLVRHQRPGATHSHEQECCKPGTLDPSLQYTKMPADCYKNAPQCEGLLQWTEGSVGPQEEGTCSPEINRWNGNHL</sequence>
<feature type="region of interest" description="Disordered" evidence="1">
    <location>
        <begin position="90"/>
        <end position="111"/>
    </location>
</feature>
<comment type="caution">
    <text evidence="2">The sequence shown here is derived from an EMBL/GenBank/DDBJ whole genome shotgun (WGS) entry which is preliminary data.</text>
</comment>
<feature type="compositionally biased region" description="Polar residues" evidence="1">
    <location>
        <begin position="15"/>
        <end position="27"/>
    </location>
</feature>
<accession>A0AAD9UCE7</accession>
<dbReference type="AlphaFoldDB" id="A0AAD9UCE7"/>
<dbReference type="EMBL" id="JAODUO010000278">
    <property type="protein sequence ID" value="KAK2184174.1"/>
    <property type="molecule type" value="Genomic_DNA"/>
</dbReference>
<feature type="region of interest" description="Disordered" evidence="1">
    <location>
        <begin position="38"/>
        <end position="57"/>
    </location>
</feature>
<dbReference type="Proteomes" id="UP001209878">
    <property type="component" value="Unassembled WGS sequence"/>
</dbReference>
<reference evidence="2" key="1">
    <citation type="journal article" date="2023" name="Mol. Biol. Evol.">
        <title>Third-Generation Sequencing Reveals the Adaptive Role of the Epigenome in Three Deep-Sea Polychaetes.</title>
        <authorList>
            <person name="Perez M."/>
            <person name="Aroh O."/>
            <person name="Sun Y."/>
            <person name="Lan Y."/>
            <person name="Juniper S.K."/>
            <person name="Young C.R."/>
            <person name="Angers B."/>
            <person name="Qian P.Y."/>
        </authorList>
    </citation>
    <scope>NUCLEOTIDE SEQUENCE</scope>
    <source>
        <strain evidence="2">R07B-5</strain>
    </source>
</reference>
<proteinExistence type="predicted"/>
<protein>
    <submittedName>
        <fullName evidence="2">Uncharacterized protein</fullName>
    </submittedName>
</protein>
<evidence type="ECO:0000313" key="2">
    <source>
        <dbReference type="EMBL" id="KAK2184174.1"/>
    </source>
</evidence>
<gene>
    <name evidence="2" type="ORF">NP493_277g01002</name>
</gene>
<organism evidence="2 3">
    <name type="scientific">Ridgeia piscesae</name>
    <name type="common">Tubeworm</name>
    <dbReference type="NCBI Taxonomy" id="27915"/>
    <lineage>
        <taxon>Eukaryota</taxon>
        <taxon>Metazoa</taxon>
        <taxon>Spiralia</taxon>
        <taxon>Lophotrochozoa</taxon>
        <taxon>Annelida</taxon>
        <taxon>Polychaeta</taxon>
        <taxon>Sedentaria</taxon>
        <taxon>Canalipalpata</taxon>
        <taxon>Sabellida</taxon>
        <taxon>Siboglinidae</taxon>
        <taxon>Ridgeia</taxon>
    </lineage>
</organism>
<evidence type="ECO:0000313" key="3">
    <source>
        <dbReference type="Proteomes" id="UP001209878"/>
    </source>
</evidence>
<evidence type="ECO:0000256" key="1">
    <source>
        <dbReference type="SAM" id="MobiDB-lite"/>
    </source>
</evidence>
<feature type="region of interest" description="Disordered" evidence="1">
    <location>
        <begin position="1"/>
        <end position="27"/>
    </location>
</feature>
<keyword evidence="3" id="KW-1185">Reference proteome</keyword>